<dbReference type="PANTHER" id="PTHR43391">
    <property type="entry name" value="RETINOL DEHYDROGENASE-RELATED"/>
    <property type="match status" value="1"/>
</dbReference>
<dbReference type="SUPFAM" id="SSF51735">
    <property type="entry name" value="NAD(P)-binding Rossmann-fold domains"/>
    <property type="match status" value="1"/>
</dbReference>
<dbReference type="InterPro" id="IPR036291">
    <property type="entry name" value="NAD(P)-bd_dom_sf"/>
</dbReference>
<organism evidence="4 5">
    <name type="scientific">Rugosimonospora acidiphila</name>
    <dbReference type="NCBI Taxonomy" id="556531"/>
    <lineage>
        <taxon>Bacteria</taxon>
        <taxon>Bacillati</taxon>
        <taxon>Actinomycetota</taxon>
        <taxon>Actinomycetes</taxon>
        <taxon>Micromonosporales</taxon>
        <taxon>Micromonosporaceae</taxon>
        <taxon>Rugosimonospora</taxon>
    </lineage>
</organism>
<dbReference type="InterPro" id="IPR002347">
    <property type="entry name" value="SDR_fam"/>
</dbReference>
<name>A0ABP9SKF1_9ACTN</name>
<sequence>MSGDQGRRTLIVTGATSGMGRAIALRAARAGWATIATVRDPERARALEFDAKEQRLELDIRYLDITDHPAVTEVVEAVGRDYGHIDAVVSQAGGIFALGTAEQIPMAGFRATMENNFFGNLAVIRAVLPHLRASRGRLITTTSANGAIAAPYNDAYAASKFALEGVMEGVAPLLARFGVKATILEPGPIATDVMAPRRRERLIAPVPVPDDPYVDPWVFLERVIAHTGAVQPAEDVARQVLELLDAEAPPLRAQTSPWTTEFVTPKLADADGSRAFTALEDYLRLGD</sequence>
<evidence type="ECO:0000256" key="1">
    <source>
        <dbReference type="ARBA" id="ARBA00006484"/>
    </source>
</evidence>
<evidence type="ECO:0000313" key="4">
    <source>
        <dbReference type="EMBL" id="GAA5196238.1"/>
    </source>
</evidence>
<evidence type="ECO:0000313" key="5">
    <source>
        <dbReference type="Proteomes" id="UP001501570"/>
    </source>
</evidence>
<dbReference type="PROSITE" id="PS00061">
    <property type="entry name" value="ADH_SHORT"/>
    <property type="match status" value="1"/>
</dbReference>
<dbReference type="Pfam" id="PF00106">
    <property type="entry name" value="adh_short"/>
    <property type="match status" value="1"/>
</dbReference>
<dbReference type="RefSeq" id="WP_345636067.1">
    <property type="nucleotide sequence ID" value="NZ_BAABJQ010000026.1"/>
</dbReference>
<evidence type="ECO:0000256" key="2">
    <source>
        <dbReference type="ARBA" id="ARBA00022857"/>
    </source>
</evidence>
<protein>
    <submittedName>
        <fullName evidence="4">Oxidoreductase</fullName>
    </submittedName>
</protein>
<dbReference type="Gene3D" id="3.40.50.720">
    <property type="entry name" value="NAD(P)-binding Rossmann-like Domain"/>
    <property type="match status" value="1"/>
</dbReference>
<dbReference type="InterPro" id="IPR020904">
    <property type="entry name" value="Sc_DH/Rdtase_CS"/>
</dbReference>
<gene>
    <name evidence="4" type="ORF">GCM10023322_64670</name>
</gene>
<dbReference type="EMBL" id="BAABJQ010000026">
    <property type="protein sequence ID" value="GAA5196238.1"/>
    <property type="molecule type" value="Genomic_DNA"/>
</dbReference>
<dbReference type="PRINTS" id="PR00081">
    <property type="entry name" value="GDHRDH"/>
</dbReference>
<keyword evidence="2" id="KW-0521">NADP</keyword>
<keyword evidence="3" id="KW-0560">Oxidoreductase</keyword>
<comment type="caution">
    <text evidence="4">The sequence shown here is derived from an EMBL/GenBank/DDBJ whole genome shotgun (WGS) entry which is preliminary data.</text>
</comment>
<evidence type="ECO:0000256" key="3">
    <source>
        <dbReference type="ARBA" id="ARBA00023002"/>
    </source>
</evidence>
<comment type="similarity">
    <text evidence="1">Belongs to the short-chain dehydrogenases/reductases (SDR) family.</text>
</comment>
<dbReference type="Proteomes" id="UP001501570">
    <property type="component" value="Unassembled WGS sequence"/>
</dbReference>
<reference evidence="5" key="1">
    <citation type="journal article" date="2019" name="Int. J. Syst. Evol. Microbiol.">
        <title>The Global Catalogue of Microorganisms (GCM) 10K type strain sequencing project: providing services to taxonomists for standard genome sequencing and annotation.</title>
        <authorList>
            <consortium name="The Broad Institute Genomics Platform"/>
            <consortium name="The Broad Institute Genome Sequencing Center for Infectious Disease"/>
            <person name="Wu L."/>
            <person name="Ma J."/>
        </authorList>
    </citation>
    <scope>NUCLEOTIDE SEQUENCE [LARGE SCALE GENOMIC DNA]</scope>
    <source>
        <strain evidence="5">JCM 18304</strain>
    </source>
</reference>
<accession>A0ABP9SKF1</accession>
<proteinExistence type="inferred from homology"/>
<dbReference type="PANTHER" id="PTHR43391:SF14">
    <property type="entry name" value="DEHYDROGENASE_REDUCTASE SDR FAMILY PROTEIN 7-LIKE"/>
    <property type="match status" value="1"/>
</dbReference>
<keyword evidence="5" id="KW-1185">Reference proteome</keyword>